<dbReference type="GO" id="GO:0005737">
    <property type="term" value="C:cytoplasm"/>
    <property type="evidence" value="ECO:0007669"/>
    <property type="project" value="UniProtKB-ARBA"/>
</dbReference>
<evidence type="ECO:0008006" key="11">
    <source>
        <dbReference type="Google" id="ProtNLM"/>
    </source>
</evidence>
<evidence type="ECO:0000256" key="3">
    <source>
        <dbReference type="ARBA" id="ARBA00022448"/>
    </source>
</evidence>
<dbReference type="InterPro" id="IPR002014">
    <property type="entry name" value="VHS_dom"/>
</dbReference>
<comment type="subcellular location">
    <subcellularLocation>
        <location evidence="1">Membrane</location>
        <topology evidence="1">Peripheral membrane protein</topology>
    </subcellularLocation>
</comment>
<dbReference type="InterPro" id="IPR004152">
    <property type="entry name" value="GAT_dom"/>
</dbReference>
<dbReference type="SMART" id="SM00288">
    <property type="entry name" value="VHS"/>
    <property type="match status" value="1"/>
</dbReference>
<dbReference type="PROSITE" id="PS50909">
    <property type="entry name" value="GAT"/>
    <property type="match status" value="1"/>
</dbReference>
<evidence type="ECO:0000313" key="10">
    <source>
        <dbReference type="Proteomes" id="UP000243459"/>
    </source>
</evidence>
<feature type="domain" description="VHS" evidence="7">
    <location>
        <begin position="218"/>
        <end position="347"/>
    </location>
</feature>
<name>A0A5P1FLG2_ASPOF</name>
<comment type="similarity">
    <text evidence="2">Belongs to the TOM1 family.</text>
</comment>
<dbReference type="Pfam" id="PF03127">
    <property type="entry name" value="GAT"/>
    <property type="match status" value="1"/>
</dbReference>
<dbReference type="PANTHER" id="PTHR45898">
    <property type="entry name" value="TOM1-LIKE PROTEIN"/>
    <property type="match status" value="1"/>
</dbReference>
<dbReference type="GO" id="GO:0016020">
    <property type="term" value="C:membrane"/>
    <property type="evidence" value="ECO:0007669"/>
    <property type="project" value="UniProtKB-SubCell"/>
</dbReference>
<dbReference type="OMA" id="INMEPSQ"/>
<dbReference type="GO" id="GO:0043328">
    <property type="term" value="P:protein transport to vacuole involved in ubiquitin-dependent protein catabolic process via the multivesicular body sorting pathway"/>
    <property type="evidence" value="ECO:0007669"/>
    <property type="project" value="InterPro"/>
</dbReference>
<evidence type="ECO:0000256" key="5">
    <source>
        <dbReference type="ARBA" id="ARBA00023136"/>
    </source>
</evidence>
<dbReference type="SUPFAM" id="SSF89009">
    <property type="entry name" value="GAT-like domain"/>
    <property type="match status" value="1"/>
</dbReference>
<dbReference type="AlphaFoldDB" id="A0A5P1FLG2"/>
<dbReference type="Pfam" id="PF00790">
    <property type="entry name" value="VHS"/>
    <property type="match status" value="1"/>
</dbReference>
<evidence type="ECO:0000259" key="7">
    <source>
        <dbReference type="PROSITE" id="PS50179"/>
    </source>
</evidence>
<feature type="compositionally biased region" description="Polar residues" evidence="6">
    <location>
        <begin position="510"/>
        <end position="523"/>
    </location>
</feature>
<dbReference type="GO" id="GO:0043130">
    <property type="term" value="F:ubiquitin binding"/>
    <property type="evidence" value="ECO:0007669"/>
    <property type="project" value="InterPro"/>
</dbReference>
<feature type="domain" description="GAT" evidence="8">
    <location>
        <begin position="385"/>
        <end position="474"/>
    </location>
</feature>
<evidence type="ECO:0000256" key="6">
    <source>
        <dbReference type="SAM" id="MobiDB-lite"/>
    </source>
</evidence>
<feature type="region of interest" description="Disordered" evidence="6">
    <location>
        <begin position="92"/>
        <end position="198"/>
    </location>
</feature>
<dbReference type="InterPro" id="IPR038425">
    <property type="entry name" value="GAT_sf"/>
</dbReference>
<dbReference type="PANTHER" id="PTHR45898:SF14">
    <property type="entry name" value="TOM1-LIKE PROTEIN 4"/>
    <property type="match status" value="1"/>
</dbReference>
<dbReference type="CDD" id="cd14231">
    <property type="entry name" value="GAT_GGA-like_plant"/>
    <property type="match status" value="1"/>
</dbReference>
<reference evidence="10" key="1">
    <citation type="journal article" date="2017" name="Nat. Commun.">
        <title>The asparagus genome sheds light on the origin and evolution of a young Y chromosome.</title>
        <authorList>
            <person name="Harkess A."/>
            <person name="Zhou J."/>
            <person name="Xu C."/>
            <person name="Bowers J.E."/>
            <person name="Van der Hulst R."/>
            <person name="Ayyampalayam S."/>
            <person name="Mercati F."/>
            <person name="Riccardi P."/>
            <person name="McKain M.R."/>
            <person name="Kakrana A."/>
            <person name="Tang H."/>
            <person name="Ray J."/>
            <person name="Groenendijk J."/>
            <person name="Arikit S."/>
            <person name="Mathioni S.M."/>
            <person name="Nakano M."/>
            <person name="Shan H."/>
            <person name="Telgmann-Rauber A."/>
            <person name="Kanno A."/>
            <person name="Yue Z."/>
            <person name="Chen H."/>
            <person name="Li W."/>
            <person name="Chen Y."/>
            <person name="Xu X."/>
            <person name="Zhang Y."/>
            <person name="Luo S."/>
            <person name="Chen H."/>
            <person name="Gao J."/>
            <person name="Mao Z."/>
            <person name="Pires J.C."/>
            <person name="Luo M."/>
            <person name="Kudrna D."/>
            <person name="Wing R.A."/>
            <person name="Meyers B.C."/>
            <person name="Yi K."/>
            <person name="Kong H."/>
            <person name="Lavrijsen P."/>
            <person name="Sunseri F."/>
            <person name="Falavigna A."/>
            <person name="Ye Y."/>
            <person name="Leebens-Mack J.H."/>
            <person name="Chen G."/>
        </authorList>
    </citation>
    <scope>NUCLEOTIDE SEQUENCE [LARGE SCALE GENOMIC DNA]</scope>
    <source>
        <strain evidence="10">cv. DH0086</strain>
    </source>
</reference>
<feature type="compositionally biased region" description="Basic and acidic residues" evidence="6">
    <location>
        <begin position="155"/>
        <end position="166"/>
    </location>
</feature>
<organism evidence="9 10">
    <name type="scientific">Asparagus officinalis</name>
    <name type="common">Garden asparagus</name>
    <dbReference type="NCBI Taxonomy" id="4686"/>
    <lineage>
        <taxon>Eukaryota</taxon>
        <taxon>Viridiplantae</taxon>
        <taxon>Streptophyta</taxon>
        <taxon>Embryophyta</taxon>
        <taxon>Tracheophyta</taxon>
        <taxon>Spermatophyta</taxon>
        <taxon>Magnoliopsida</taxon>
        <taxon>Liliopsida</taxon>
        <taxon>Asparagales</taxon>
        <taxon>Asparagaceae</taxon>
        <taxon>Asparagoideae</taxon>
        <taxon>Asparagus</taxon>
    </lineage>
</organism>
<feature type="region of interest" description="Disordered" evidence="6">
    <location>
        <begin position="710"/>
        <end position="729"/>
    </location>
</feature>
<dbReference type="SUPFAM" id="SSF48464">
    <property type="entry name" value="ENTH/VHS domain"/>
    <property type="match status" value="1"/>
</dbReference>
<dbReference type="CDD" id="cd03561">
    <property type="entry name" value="VHS"/>
    <property type="match status" value="1"/>
</dbReference>
<dbReference type="InterPro" id="IPR008942">
    <property type="entry name" value="ENTH_VHS"/>
</dbReference>
<sequence length="729" mass="81089">MLHHQQPELGNTFTFTNPIYKENTSTDDKFNDGRAQAIAMYRQEMLDLIRAMPETNYELSLRDMVESTRITEPLKETAEEDVSESARIAELLQESPEEDKLEEGKNECKRKKEKKKKEKNRENRGFMLKMFMPRIPTILKRKKSNGSSGTCSKVLPEKSESEKSAESRGSSRSSNGSGRRRSRSRDIRKSSFESQGIQGLKGSVKMANGGAAACAERATSDALMGPDWAANIELCDLINMDPGQAKDALKVLKKRLGSKNPKIQLLALFVLETLSKNCGEHVHLQIVERDILREMVKIVKKKPDLNVREKILILIDTWQDAFGGAGGRYPQYYAAYQELRAAKVEFPPRREHSAPLFTPPQSHPIVPQSVDLSYEDAALEASLQSDASVFSSQEMQNARGIGDVLTEMLSAIDPHNPQSVKDEVIVDLVEQCRSYQTRVMALMNSTGDEELLFQGLALNDDLQRVLQQYDDIVKGNTSAVKNAPAAAVPSAASLIDLNHEDDEFEDDELSQLSRRTARDNGTAQGKKPSIANNEQMHMSPFLPSPPSVKNSVNTEVPSFDYLSGDFYNGKRTSSIPANSASPSYDEPKYVEPEYVEPEYVEPKYVEPKYDKPIPGSKISKAPTEAQSSSTFLPPPPAKYNQRQQYFEKQQTSSGGNSYNGLVGQTQNLSLNEAKTNILEAQGALLMDDQDESPVAKVNKPEDSLFKDLVDFAKAKSSSPSKPAGSRRTR</sequence>
<keyword evidence="4" id="KW-0653">Protein transport</keyword>
<proteinExistence type="inferred from homology"/>
<keyword evidence="5" id="KW-0472">Membrane</keyword>
<evidence type="ECO:0000256" key="2">
    <source>
        <dbReference type="ARBA" id="ARBA00007708"/>
    </source>
</evidence>
<gene>
    <name evidence="9" type="ORF">A4U43_C02F6450</name>
</gene>
<dbReference type="EMBL" id="CM007382">
    <property type="protein sequence ID" value="ONK77430.1"/>
    <property type="molecule type" value="Genomic_DNA"/>
</dbReference>
<dbReference type="Proteomes" id="UP000243459">
    <property type="component" value="Chromosome 2"/>
</dbReference>
<dbReference type="FunFam" id="1.25.40.90:FF:000028">
    <property type="entry name" value="TOM1-like protein 2"/>
    <property type="match status" value="1"/>
</dbReference>
<evidence type="ECO:0000259" key="8">
    <source>
        <dbReference type="PROSITE" id="PS50909"/>
    </source>
</evidence>
<keyword evidence="3" id="KW-0813">Transport</keyword>
<dbReference type="GO" id="GO:0035091">
    <property type="term" value="F:phosphatidylinositol binding"/>
    <property type="evidence" value="ECO:0007669"/>
    <property type="project" value="InterPro"/>
</dbReference>
<evidence type="ECO:0000256" key="1">
    <source>
        <dbReference type="ARBA" id="ARBA00004170"/>
    </source>
</evidence>
<evidence type="ECO:0000313" key="9">
    <source>
        <dbReference type="EMBL" id="ONK77430.1"/>
    </source>
</evidence>
<dbReference type="Gramene" id="ONK77430">
    <property type="protein sequence ID" value="ONK77430"/>
    <property type="gene ID" value="A4U43_C02F6450"/>
</dbReference>
<feature type="compositionally biased region" description="Low complexity" evidence="6">
    <location>
        <begin position="714"/>
        <end position="723"/>
    </location>
</feature>
<feature type="compositionally biased region" description="Basic residues" evidence="6">
    <location>
        <begin position="108"/>
        <end position="118"/>
    </location>
</feature>
<dbReference type="InterPro" id="IPR044836">
    <property type="entry name" value="TOL_plant"/>
</dbReference>
<accession>A0A5P1FLG2</accession>
<feature type="region of interest" description="Disordered" evidence="6">
    <location>
        <begin position="615"/>
        <end position="638"/>
    </location>
</feature>
<feature type="region of interest" description="Disordered" evidence="6">
    <location>
        <begin position="503"/>
        <end position="550"/>
    </location>
</feature>
<dbReference type="Gene3D" id="1.20.58.160">
    <property type="match status" value="1"/>
</dbReference>
<evidence type="ECO:0000256" key="4">
    <source>
        <dbReference type="ARBA" id="ARBA00022927"/>
    </source>
</evidence>
<protein>
    <recommendedName>
        <fullName evidence="11">VHS domain-containing protein</fullName>
    </recommendedName>
</protein>
<dbReference type="PROSITE" id="PS50179">
    <property type="entry name" value="VHS"/>
    <property type="match status" value="1"/>
</dbReference>
<dbReference type="Gene3D" id="1.25.40.90">
    <property type="match status" value="1"/>
</dbReference>
<feature type="compositionally biased region" description="Low complexity" evidence="6">
    <location>
        <begin position="167"/>
        <end position="177"/>
    </location>
</feature>
<keyword evidence="10" id="KW-1185">Reference proteome</keyword>